<dbReference type="EMBL" id="AZBU02000004">
    <property type="protein sequence ID" value="TKR80604.1"/>
    <property type="molecule type" value="Genomic_DNA"/>
</dbReference>
<sequence>MILFIMMTDILEAATRLRRNHTVEGSGLAHSYGVIQDCRIYLFGEEPPAEPIARNKTRISARDMLEAIRFDKRLYLHTDLKQILKKQLDFVESPKPKKRKNTMEGEGPPAKNKPHP</sequence>
<comment type="caution">
    <text evidence="2">The sequence shown here is derived from an EMBL/GenBank/DDBJ whole genome shotgun (WGS) entry which is preliminary data.</text>
</comment>
<reference evidence="2 3" key="2">
    <citation type="journal article" date="2019" name="G3 (Bethesda)">
        <title>Hybrid Assembly of the Genome of the Entomopathogenic Nematode Steinernema carpocapsae Identifies the X-Chromosome.</title>
        <authorList>
            <person name="Serra L."/>
            <person name="Macchietto M."/>
            <person name="Macias-Munoz A."/>
            <person name="McGill C.J."/>
            <person name="Rodriguez I.M."/>
            <person name="Rodriguez B."/>
            <person name="Murad R."/>
            <person name="Mortazavi A."/>
        </authorList>
    </citation>
    <scope>NUCLEOTIDE SEQUENCE [LARGE SCALE GENOMIC DNA]</scope>
    <source>
        <strain evidence="2 3">ALL</strain>
    </source>
</reference>
<keyword evidence="3" id="KW-1185">Reference proteome</keyword>
<dbReference type="Proteomes" id="UP000298663">
    <property type="component" value="Unassembled WGS sequence"/>
</dbReference>
<protein>
    <submittedName>
        <fullName evidence="2">Uncharacterized protein</fullName>
    </submittedName>
</protein>
<name>A0A4U5ND16_STECR</name>
<evidence type="ECO:0000313" key="3">
    <source>
        <dbReference type="Proteomes" id="UP000298663"/>
    </source>
</evidence>
<evidence type="ECO:0000313" key="2">
    <source>
        <dbReference type="EMBL" id="TKR80604.1"/>
    </source>
</evidence>
<evidence type="ECO:0000256" key="1">
    <source>
        <dbReference type="SAM" id="MobiDB-lite"/>
    </source>
</evidence>
<accession>A0A4U5ND16</accession>
<feature type="region of interest" description="Disordered" evidence="1">
    <location>
        <begin position="91"/>
        <end position="116"/>
    </location>
</feature>
<reference evidence="2 3" key="1">
    <citation type="journal article" date="2015" name="Genome Biol.">
        <title>Comparative genomics of Steinernema reveals deeply conserved gene regulatory networks.</title>
        <authorList>
            <person name="Dillman A.R."/>
            <person name="Macchietto M."/>
            <person name="Porter C.F."/>
            <person name="Rogers A."/>
            <person name="Williams B."/>
            <person name="Antoshechkin I."/>
            <person name="Lee M.M."/>
            <person name="Goodwin Z."/>
            <person name="Lu X."/>
            <person name="Lewis E.E."/>
            <person name="Goodrich-Blair H."/>
            <person name="Stock S.P."/>
            <person name="Adams B.J."/>
            <person name="Sternberg P.W."/>
            <person name="Mortazavi A."/>
        </authorList>
    </citation>
    <scope>NUCLEOTIDE SEQUENCE [LARGE SCALE GENOMIC DNA]</scope>
    <source>
        <strain evidence="2 3">ALL</strain>
    </source>
</reference>
<proteinExistence type="predicted"/>
<organism evidence="2 3">
    <name type="scientific">Steinernema carpocapsae</name>
    <name type="common">Entomopathogenic nematode</name>
    <dbReference type="NCBI Taxonomy" id="34508"/>
    <lineage>
        <taxon>Eukaryota</taxon>
        <taxon>Metazoa</taxon>
        <taxon>Ecdysozoa</taxon>
        <taxon>Nematoda</taxon>
        <taxon>Chromadorea</taxon>
        <taxon>Rhabditida</taxon>
        <taxon>Tylenchina</taxon>
        <taxon>Panagrolaimomorpha</taxon>
        <taxon>Strongyloidoidea</taxon>
        <taxon>Steinernematidae</taxon>
        <taxon>Steinernema</taxon>
    </lineage>
</organism>
<gene>
    <name evidence="2" type="ORF">L596_014655</name>
</gene>
<dbReference type="AlphaFoldDB" id="A0A4U5ND16"/>